<dbReference type="EMBL" id="CP032698">
    <property type="protein sequence ID" value="AYG78213.1"/>
    <property type="molecule type" value="Genomic_DNA"/>
</dbReference>
<organism evidence="2 3">
    <name type="scientific">Streptomyces hundungensis</name>
    <dbReference type="NCBI Taxonomy" id="1077946"/>
    <lineage>
        <taxon>Bacteria</taxon>
        <taxon>Bacillati</taxon>
        <taxon>Actinomycetota</taxon>
        <taxon>Actinomycetes</taxon>
        <taxon>Kitasatosporales</taxon>
        <taxon>Streptomycetaceae</taxon>
        <taxon>Streptomyces</taxon>
    </lineage>
</organism>
<dbReference type="AlphaFoldDB" id="A0A387H7T1"/>
<dbReference type="Proteomes" id="UP000271554">
    <property type="component" value="Chromosome"/>
</dbReference>
<evidence type="ECO:0000313" key="2">
    <source>
        <dbReference type="EMBL" id="AYG78213.1"/>
    </source>
</evidence>
<feature type="region of interest" description="Disordered" evidence="1">
    <location>
        <begin position="1"/>
        <end position="90"/>
    </location>
</feature>
<sequence length="146" mass="14998">MPEVDGVLQQLRADQDPFPIPYRQRAGARPGGDEVARHTPASPAGRPERAGNRTCVSSWLTPTGARAPTSARRSSMPSTCGPVGASSATRLVSRSPAAWGAVAGRYSRNGAAGHTLAAVSAQQQMRGVLLKSGSAAGSPWLGAEVP</sequence>
<dbReference type="KEGG" id="shun:DWB77_00320"/>
<gene>
    <name evidence="2" type="ORF">DWB77_00320</name>
</gene>
<proteinExistence type="predicted"/>
<keyword evidence="3" id="KW-1185">Reference proteome</keyword>
<name>A0A387H7T1_9ACTN</name>
<evidence type="ECO:0000313" key="3">
    <source>
        <dbReference type="Proteomes" id="UP000271554"/>
    </source>
</evidence>
<evidence type="ECO:0000256" key="1">
    <source>
        <dbReference type="SAM" id="MobiDB-lite"/>
    </source>
</evidence>
<reference evidence="2 3" key="1">
    <citation type="submission" date="2018-10" db="EMBL/GenBank/DDBJ databases">
        <title>Relationship between Morphology and Antimicrobial Activity in Streptomyces.</title>
        <authorList>
            <person name="Kang H.J."/>
            <person name="Kim S.B."/>
        </authorList>
    </citation>
    <scope>NUCLEOTIDE SEQUENCE [LARGE SCALE GENOMIC DNA]</scope>
    <source>
        <strain evidence="2 3">BH38</strain>
    </source>
</reference>
<accession>A0A387H7T1</accession>
<protein>
    <submittedName>
        <fullName evidence="2">Uncharacterized protein</fullName>
    </submittedName>
</protein>